<evidence type="ECO:0000256" key="2">
    <source>
        <dbReference type="ARBA" id="ARBA00023163"/>
    </source>
</evidence>
<keyword evidence="7" id="KW-1185">Reference proteome</keyword>
<dbReference type="Gene3D" id="1.20.5.340">
    <property type="match status" value="1"/>
</dbReference>
<keyword evidence="3" id="KW-0175">Coiled coil</keyword>
<proteinExistence type="predicted"/>
<evidence type="ECO:0000256" key="4">
    <source>
        <dbReference type="SAM" id="MobiDB-lite"/>
    </source>
</evidence>
<accession>A0A137NT14</accession>
<dbReference type="AlphaFoldDB" id="A0A137NT14"/>
<dbReference type="EMBL" id="KQ964798">
    <property type="protein sequence ID" value="KXN65903.1"/>
    <property type="molecule type" value="Genomic_DNA"/>
</dbReference>
<keyword evidence="2" id="KW-0804">Transcription</keyword>
<sequence length="158" mass="17960">MSQFPTQPTSNAPIQQQSIPRPRSPEPMTEVLEAMRSEFLSVTNEINNLKSTKEELETKISIQKSEIENFKNQAKVLEGCFLNMRKRYEQEINQLRKELETGEPLNRKIPQNSSLNPNNSIPTKPNNGSNNAVLSPLNITLNTLLLPLLLNNLPPYHL</sequence>
<dbReference type="Pfam" id="PF08581">
    <property type="entry name" value="Tup_N"/>
    <property type="match status" value="1"/>
</dbReference>
<reference evidence="6 7" key="1">
    <citation type="journal article" date="2015" name="Genome Biol. Evol.">
        <title>Phylogenomic analyses indicate that early fungi evolved digesting cell walls of algal ancestors of land plants.</title>
        <authorList>
            <person name="Chang Y."/>
            <person name="Wang S."/>
            <person name="Sekimoto S."/>
            <person name="Aerts A.L."/>
            <person name="Choi C."/>
            <person name="Clum A."/>
            <person name="LaButti K.M."/>
            <person name="Lindquist E.A."/>
            <person name="Yee Ngan C."/>
            <person name="Ohm R.A."/>
            <person name="Salamov A.A."/>
            <person name="Grigoriev I.V."/>
            <person name="Spatafora J.W."/>
            <person name="Berbee M.L."/>
        </authorList>
    </citation>
    <scope>NUCLEOTIDE SEQUENCE [LARGE SCALE GENOMIC DNA]</scope>
    <source>
        <strain evidence="6 7">NRRL 28638</strain>
    </source>
</reference>
<evidence type="ECO:0000256" key="1">
    <source>
        <dbReference type="ARBA" id="ARBA00023015"/>
    </source>
</evidence>
<gene>
    <name evidence="6" type="ORF">CONCODRAFT_135659</name>
</gene>
<dbReference type="InterPro" id="IPR013890">
    <property type="entry name" value="Tscrpt_rep_Tup1_N"/>
</dbReference>
<feature type="region of interest" description="Disordered" evidence="4">
    <location>
        <begin position="99"/>
        <end position="129"/>
    </location>
</feature>
<organism evidence="6 7">
    <name type="scientific">Conidiobolus coronatus (strain ATCC 28846 / CBS 209.66 / NRRL 28638)</name>
    <name type="common">Delacroixia coronata</name>
    <dbReference type="NCBI Taxonomy" id="796925"/>
    <lineage>
        <taxon>Eukaryota</taxon>
        <taxon>Fungi</taxon>
        <taxon>Fungi incertae sedis</taxon>
        <taxon>Zoopagomycota</taxon>
        <taxon>Entomophthoromycotina</taxon>
        <taxon>Entomophthoromycetes</taxon>
        <taxon>Entomophthorales</taxon>
        <taxon>Ancylistaceae</taxon>
        <taxon>Conidiobolus</taxon>
    </lineage>
</organism>
<feature type="domain" description="Transcriptional repressor Tup1 N-terminal" evidence="5">
    <location>
        <begin position="29"/>
        <end position="101"/>
    </location>
</feature>
<dbReference type="OrthoDB" id="3253044at2759"/>
<feature type="compositionally biased region" description="Polar residues" evidence="4">
    <location>
        <begin position="109"/>
        <end position="129"/>
    </location>
</feature>
<feature type="coiled-coil region" evidence="3">
    <location>
        <begin position="32"/>
        <end position="73"/>
    </location>
</feature>
<evidence type="ECO:0000313" key="7">
    <source>
        <dbReference type="Proteomes" id="UP000070444"/>
    </source>
</evidence>
<protein>
    <recommendedName>
        <fullName evidence="5">Transcriptional repressor Tup1 N-terminal domain-containing protein</fullName>
    </recommendedName>
</protein>
<keyword evidence="1" id="KW-0805">Transcription regulation</keyword>
<feature type="compositionally biased region" description="Polar residues" evidence="4">
    <location>
        <begin position="1"/>
        <end position="19"/>
    </location>
</feature>
<feature type="region of interest" description="Disordered" evidence="4">
    <location>
        <begin position="1"/>
        <end position="26"/>
    </location>
</feature>
<evidence type="ECO:0000256" key="3">
    <source>
        <dbReference type="SAM" id="Coils"/>
    </source>
</evidence>
<dbReference type="Proteomes" id="UP000070444">
    <property type="component" value="Unassembled WGS sequence"/>
</dbReference>
<name>A0A137NT14_CONC2</name>
<evidence type="ECO:0000313" key="6">
    <source>
        <dbReference type="EMBL" id="KXN65903.1"/>
    </source>
</evidence>
<evidence type="ECO:0000259" key="5">
    <source>
        <dbReference type="Pfam" id="PF08581"/>
    </source>
</evidence>